<dbReference type="RefSeq" id="WP_015750975.1">
    <property type="nucleotide sequence ID" value="NC_013223.1"/>
</dbReference>
<evidence type="ECO:0000313" key="1">
    <source>
        <dbReference type="EMBL" id="ACV67817.1"/>
    </source>
</evidence>
<dbReference type="Proteomes" id="UP000001052">
    <property type="component" value="Chromosome"/>
</dbReference>
<organism evidence="1 2">
    <name type="scientific">Desulfohalobium retbaense (strain ATCC 49708 / DSM 5692 / JCM 16813 / HR100)</name>
    <dbReference type="NCBI Taxonomy" id="485915"/>
    <lineage>
        <taxon>Bacteria</taxon>
        <taxon>Pseudomonadati</taxon>
        <taxon>Thermodesulfobacteriota</taxon>
        <taxon>Desulfovibrionia</taxon>
        <taxon>Desulfovibrionales</taxon>
        <taxon>Desulfohalobiaceae</taxon>
        <taxon>Desulfohalobium</taxon>
    </lineage>
</organism>
<reference evidence="1 2" key="2">
    <citation type="journal article" date="2010" name="Stand. Genomic Sci.">
        <title>Complete genome sequence of Desulfohalobium retbaense type strain (HR(100)).</title>
        <authorList>
            <person name="Spring S."/>
            <person name="Nolan M."/>
            <person name="Lapidus A."/>
            <person name="Glavina Del Rio T."/>
            <person name="Copeland A."/>
            <person name="Tice H."/>
            <person name="Cheng J.F."/>
            <person name="Lucas S."/>
            <person name="Land M."/>
            <person name="Chen F."/>
            <person name="Bruce D."/>
            <person name="Goodwin L."/>
            <person name="Pitluck S."/>
            <person name="Ivanova N."/>
            <person name="Mavromatis K."/>
            <person name="Mikhailova N."/>
            <person name="Pati A."/>
            <person name="Chen A."/>
            <person name="Palaniappan K."/>
            <person name="Hauser L."/>
            <person name="Chang Y.J."/>
            <person name="Jeffries C.D."/>
            <person name="Munk C."/>
            <person name="Kiss H."/>
            <person name="Chain P."/>
            <person name="Han C."/>
            <person name="Brettin T."/>
            <person name="Detter J.C."/>
            <person name="Schuler E."/>
            <person name="Goker M."/>
            <person name="Rohde M."/>
            <person name="Bristow J."/>
            <person name="Eisen J.A."/>
            <person name="Markowitz V."/>
            <person name="Hugenholtz P."/>
            <person name="Kyrpides N.C."/>
            <person name="Klenk H.P."/>
        </authorList>
    </citation>
    <scope>NUCLEOTIDE SEQUENCE [LARGE SCALE GENOMIC DNA]</scope>
    <source>
        <strain evidence="1 2">DSM 5692</strain>
    </source>
</reference>
<dbReference type="STRING" id="485915.Dret_0520"/>
<gene>
    <name evidence="1" type="ordered locus">Dret_0520</name>
</gene>
<sequence>MNRQSVPAAPELLAVDLGLRMGWAQYGANGRLLHYGAHNFGARKRLRSGCKWLLNRFPGTQWLVLEGGDASSRVWKAEAERRKIQTLHVGAETWREVLLPSGSPQTGAVAKGRADTLARSIIGWSEAKRPTTLRHDAAEAICLGLWGVLEIGWLDEHPFSFPGPSQIL</sequence>
<proteinExistence type="predicted"/>
<dbReference type="HOGENOM" id="CLU_1685284_0_0_7"/>
<name>C8X0J2_DESRD</name>
<dbReference type="eggNOG" id="ENOG5031RHM">
    <property type="taxonomic scope" value="Bacteria"/>
</dbReference>
<dbReference type="KEGG" id="drt:Dret_0520"/>
<protein>
    <submittedName>
        <fullName evidence="1">Uncharacterized protein</fullName>
    </submittedName>
</protein>
<dbReference type="AlphaFoldDB" id="C8X0J2"/>
<keyword evidence="2" id="KW-1185">Reference proteome</keyword>
<accession>C8X0J2</accession>
<dbReference type="EMBL" id="CP001734">
    <property type="protein sequence ID" value="ACV67817.1"/>
    <property type="molecule type" value="Genomic_DNA"/>
</dbReference>
<dbReference type="OrthoDB" id="1495259at2"/>
<evidence type="ECO:0000313" key="2">
    <source>
        <dbReference type="Proteomes" id="UP000001052"/>
    </source>
</evidence>
<reference evidence="2" key="1">
    <citation type="submission" date="2009-09" db="EMBL/GenBank/DDBJ databases">
        <title>The complete chromosome of Desulfohalobium retbaense DSM 5692.</title>
        <authorList>
            <consortium name="US DOE Joint Genome Institute (JGI-PGF)"/>
            <person name="Lucas S."/>
            <person name="Copeland A."/>
            <person name="Lapidus A."/>
            <person name="Glavina del Rio T."/>
            <person name="Dalin E."/>
            <person name="Tice H."/>
            <person name="Bruce D."/>
            <person name="Goodwin L."/>
            <person name="Pitluck S."/>
            <person name="Kyrpides N."/>
            <person name="Mavromatis K."/>
            <person name="Ivanova N."/>
            <person name="Mikhailova N."/>
            <person name="Munk A.C."/>
            <person name="Brettin T."/>
            <person name="Detter J.C."/>
            <person name="Han C."/>
            <person name="Tapia R."/>
            <person name="Larimer F."/>
            <person name="Land M."/>
            <person name="Hauser L."/>
            <person name="Markowitz V."/>
            <person name="Cheng J.-F."/>
            <person name="Hugenholtz P."/>
            <person name="Woyke T."/>
            <person name="Wu D."/>
            <person name="Spring S."/>
            <person name="Klenk H.-P."/>
            <person name="Eisen J.A."/>
        </authorList>
    </citation>
    <scope>NUCLEOTIDE SEQUENCE [LARGE SCALE GENOMIC DNA]</scope>
    <source>
        <strain evidence="2">DSM 5692</strain>
    </source>
</reference>